<proteinExistence type="predicted"/>
<dbReference type="AlphaFoldDB" id="A0A2M6WSB0"/>
<organism evidence="1 2">
    <name type="scientific">Candidatus Falkowbacteria bacterium CG10_big_fil_rev_8_21_14_0_10_37_14</name>
    <dbReference type="NCBI Taxonomy" id="1974561"/>
    <lineage>
        <taxon>Bacteria</taxon>
        <taxon>Candidatus Falkowiibacteriota</taxon>
    </lineage>
</organism>
<protein>
    <recommendedName>
        <fullName evidence="3">50S ribosomal protein L7/L12</fullName>
    </recommendedName>
</protein>
<accession>A0A2M6WSB0</accession>
<name>A0A2M6WSB0_9BACT</name>
<sequence>MDNQLLTASEAQDLLPPLDEGSALISIPATSVLTDNDPDLLSEATENILSPNILGDDLSISESLLIKTKDSEVEAASASPITPIQEQPAEISPTYLATINALRKSVSLIENELRRAKELLFSLGGSMPNLSLASKEAGPQGSIVEGVFNGEKMIASNGTIYNVPPNYASKSKLLEGDILKLTITLNGGLLFKQVRPIERKAVTAVLAEDEAGNFWAVAGVRHWRLLTASVTYYKGNTGDEVAILVPKNGDSRWAAVEYVRVRS</sequence>
<gene>
    <name evidence="1" type="ORF">COT94_03860</name>
</gene>
<evidence type="ECO:0008006" key="3">
    <source>
        <dbReference type="Google" id="ProtNLM"/>
    </source>
</evidence>
<dbReference type="Proteomes" id="UP000228533">
    <property type="component" value="Unassembled WGS sequence"/>
</dbReference>
<comment type="caution">
    <text evidence="1">The sequence shown here is derived from an EMBL/GenBank/DDBJ whole genome shotgun (WGS) entry which is preliminary data.</text>
</comment>
<dbReference type="EMBL" id="PFAM01000023">
    <property type="protein sequence ID" value="PIT95697.1"/>
    <property type="molecule type" value="Genomic_DNA"/>
</dbReference>
<evidence type="ECO:0000313" key="1">
    <source>
        <dbReference type="EMBL" id="PIT95697.1"/>
    </source>
</evidence>
<reference evidence="2" key="1">
    <citation type="submission" date="2017-09" db="EMBL/GenBank/DDBJ databases">
        <title>Depth-based differentiation of microbial function through sediment-hosted aquifers and enrichment of novel symbionts in the deep terrestrial subsurface.</title>
        <authorList>
            <person name="Probst A.J."/>
            <person name="Ladd B."/>
            <person name="Jarett J.K."/>
            <person name="Geller-Mcgrath D.E."/>
            <person name="Sieber C.M.K."/>
            <person name="Emerson J.B."/>
            <person name="Anantharaman K."/>
            <person name="Thomas B.C."/>
            <person name="Malmstrom R."/>
            <person name="Stieglmeier M."/>
            <person name="Klingl A."/>
            <person name="Woyke T."/>
            <person name="Ryan C.M."/>
            <person name="Banfield J.F."/>
        </authorList>
    </citation>
    <scope>NUCLEOTIDE SEQUENCE [LARGE SCALE GENOMIC DNA]</scope>
</reference>
<evidence type="ECO:0000313" key="2">
    <source>
        <dbReference type="Proteomes" id="UP000228533"/>
    </source>
</evidence>